<feature type="transmembrane region" description="Helical" evidence="1">
    <location>
        <begin position="68"/>
        <end position="85"/>
    </location>
</feature>
<dbReference type="Pfam" id="PF00211">
    <property type="entry name" value="Guanylate_cyc"/>
    <property type="match status" value="1"/>
</dbReference>
<dbReference type="PANTHER" id="PTHR43081">
    <property type="entry name" value="ADENYLATE CYCLASE, TERMINAL-DIFFERENTIATION SPECIFIC-RELATED"/>
    <property type="match status" value="1"/>
</dbReference>
<name>A0A6L8WEE1_9PROT</name>
<dbReference type="InterPro" id="IPR029787">
    <property type="entry name" value="Nucleotide_cyclase"/>
</dbReference>
<feature type="transmembrane region" description="Helical" evidence="1">
    <location>
        <begin position="42"/>
        <end position="62"/>
    </location>
</feature>
<gene>
    <name evidence="3" type="ORF">GQE98_17895</name>
</gene>
<dbReference type="PANTHER" id="PTHR43081:SF1">
    <property type="entry name" value="ADENYLATE CYCLASE, TERMINAL-DIFFERENTIATION SPECIFIC"/>
    <property type="match status" value="1"/>
</dbReference>
<dbReference type="EMBL" id="WTUW01000009">
    <property type="protein sequence ID" value="MZR32517.1"/>
    <property type="molecule type" value="Genomic_DNA"/>
</dbReference>
<proteinExistence type="predicted"/>
<dbReference type="SUPFAM" id="SSF55073">
    <property type="entry name" value="Nucleotide cyclase"/>
    <property type="match status" value="1"/>
</dbReference>
<comment type="caution">
    <text evidence="3">The sequence shown here is derived from an EMBL/GenBank/DDBJ whole genome shotgun (WGS) entry which is preliminary data.</text>
</comment>
<dbReference type="RefSeq" id="WP_161317303.1">
    <property type="nucleotide sequence ID" value="NZ_WTUW01000009.1"/>
</dbReference>
<dbReference type="GO" id="GO:0009190">
    <property type="term" value="P:cyclic nucleotide biosynthetic process"/>
    <property type="evidence" value="ECO:0007669"/>
    <property type="project" value="InterPro"/>
</dbReference>
<protein>
    <submittedName>
        <fullName evidence="3">Adenylate/guanylate cyclase domain-containing protein</fullName>
    </submittedName>
</protein>
<dbReference type="AlphaFoldDB" id="A0A6L8WEE1"/>
<dbReference type="SMART" id="SM00044">
    <property type="entry name" value="CYCc"/>
    <property type="match status" value="1"/>
</dbReference>
<feature type="transmembrane region" description="Helical" evidence="1">
    <location>
        <begin position="156"/>
        <end position="172"/>
    </location>
</feature>
<keyword evidence="4" id="KW-1185">Reference proteome</keyword>
<feature type="domain" description="Guanylate cyclase" evidence="2">
    <location>
        <begin position="274"/>
        <end position="406"/>
    </location>
</feature>
<dbReference type="CDD" id="cd07302">
    <property type="entry name" value="CHD"/>
    <property type="match status" value="1"/>
</dbReference>
<reference evidence="3 4" key="1">
    <citation type="submission" date="2019-12" db="EMBL/GenBank/DDBJ databases">
        <title>Snethiella sp. nov. sp. isolated from sea sand.</title>
        <authorList>
            <person name="Kim J."/>
            <person name="Jeong S.E."/>
            <person name="Jung H.S."/>
            <person name="Jeon C.O."/>
        </authorList>
    </citation>
    <scope>NUCLEOTIDE SEQUENCE [LARGE SCALE GENOMIC DNA]</scope>
    <source>
        <strain evidence="3 4">DP05</strain>
    </source>
</reference>
<feature type="transmembrane region" description="Helical" evidence="1">
    <location>
        <begin position="133"/>
        <end position="149"/>
    </location>
</feature>
<dbReference type="InterPro" id="IPR001054">
    <property type="entry name" value="A/G_cyclase"/>
</dbReference>
<keyword evidence="1" id="KW-1133">Transmembrane helix</keyword>
<dbReference type="InterPro" id="IPR050697">
    <property type="entry name" value="Adenylyl/Guanylyl_Cyclase_3/4"/>
</dbReference>
<organism evidence="3 4">
    <name type="scientific">Sneathiella litorea</name>
    <dbReference type="NCBI Taxonomy" id="2606216"/>
    <lineage>
        <taxon>Bacteria</taxon>
        <taxon>Pseudomonadati</taxon>
        <taxon>Pseudomonadota</taxon>
        <taxon>Alphaproteobacteria</taxon>
        <taxon>Sneathiellales</taxon>
        <taxon>Sneathiellaceae</taxon>
        <taxon>Sneathiella</taxon>
    </lineage>
</organism>
<keyword evidence="1" id="KW-0472">Membrane</keyword>
<dbReference type="PROSITE" id="PS50125">
    <property type="entry name" value="GUANYLATE_CYCLASE_2"/>
    <property type="match status" value="1"/>
</dbReference>
<evidence type="ECO:0000259" key="2">
    <source>
        <dbReference type="PROSITE" id="PS50125"/>
    </source>
</evidence>
<evidence type="ECO:0000313" key="3">
    <source>
        <dbReference type="EMBL" id="MZR32517.1"/>
    </source>
</evidence>
<keyword evidence="1" id="KW-0812">Transmembrane</keyword>
<sequence>MVEARTIDGMRQLKEREGQDGIESNKYLYEALEQNKHEGVMLAVRARTFSLAIISVFLIYRIPNWSVLYYQALIVGFLLIGWAQVKMGRVERSRVELFLIFLDLLLMTIVLVVPNPWDPRPWSVAMQFKSGNFPYFYILLAGAALAYSWRTLLPVAAFTTALWLAAYFWAIYQPSDIADLSEKVKLALAGYPNVLEIVDPNYIPLEPRIQEVLIFCIVAGLLGLNSWRSRRLLVRQADVARERANLSRHFPPNIVDNLAESDQPLGAVRAQSVAVLFADIVGFTKMAEAETPERIVEVLRQFHSRMEACVFDNHGTLDKFLGDGLMATFGTPETTEADAENALRCAAAMHQEMKSWNELRVKGGAAPIRLSVGIHYGTAVLGDIGSERRLEYAVLGDVVNVASRLEALTRELNAKVVVSGDLIEAAGGAVIARELQYTENGSQSIRGRGETVKTWINPMVSVPA</sequence>
<dbReference type="GO" id="GO:0004016">
    <property type="term" value="F:adenylate cyclase activity"/>
    <property type="evidence" value="ECO:0007669"/>
    <property type="project" value="UniProtKB-ARBA"/>
</dbReference>
<accession>A0A6L8WEE1</accession>
<dbReference type="Gene3D" id="3.30.70.1230">
    <property type="entry name" value="Nucleotide cyclase"/>
    <property type="match status" value="1"/>
</dbReference>
<feature type="transmembrane region" description="Helical" evidence="1">
    <location>
        <begin position="97"/>
        <end position="113"/>
    </location>
</feature>
<evidence type="ECO:0000256" key="1">
    <source>
        <dbReference type="SAM" id="Phobius"/>
    </source>
</evidence>
<evidence type="ECO:0000313" key="4">
    <source>
        <dbReference type="Proteomes" id="UP000476030"/>
    </source>
</evidence>
<dbReference type="Proteomes" id="UP000476030">
    <property type="component" value="Unassembled WGS sequence"/>
</dbReference>
<dbReference type="GO" id="GO:0035556">
    <property type="term" value="P:intracellular signal transduction"/>
    <property type="evidence" value="ECO:0007669"/>
    <property type="project" value="InterPro"/>
</dbReference>